<evidence type="ECO:0000259" key="3">
    <source>
        <dbReference type="Pfam" id="PF13476"/>
    </source>
</evidence>
<dbReference type="Pfam" id="PF13558">
    <property type="entry name" value="SbcC_Walker_B"/>
    <property type="match status" value="1"/>
</dbReference>
<name>A0ABN0NIC2_9GAMM</name>
<feature type="coiled-coil region" evidence="1">
    <location>
        <begin position="1027"/>
        <end position="1057"/>
    </location>
</feature>
<dbReference type="Gene3D" id="1.10.287.1490">
    <property type="match status" value="1"/>
</dbReference>
<accession>A0ABN0NIC2</accession>
<keyword evidence="4" id="KW-0378">Hydrolase</keyword>
<feature type="coiled-coil region" evidence="1">
    <location>
        <begin position="382"/>
        <end position="416"/>
    </location>
</feature>
<reference evidence="4" key="2">
    <citation type="submission" date="2013-04" db="EMBL/GenBank/DDBJ databases">
        <title>Genome sequence of Pseudoalteromonas undina.</title>
        <authorList>
            <person name="Xie B.-B."/>
            <person name="Rong J.-C."/>
            <person name="Qin Q.-L."/>
            <person name="Shu Y.-L."/>
            <person name="Zhang Y.-Z."/>
        </authorList>
    </citation>
    <scope>NUCLEOTIDE SEQUENCE</scope>
    <source>
        <strain evidence="4">NCIMB 2128</strain>
    </source>
</reference>
<dbReference type="EMBL" id="AHCF02000017">
    <property type="protein sequence ID" value="ERG60967.1"/>
    <property type="molecule type" value="Genomic_DNA"/>
</dbReference>
<feature type="coiled-coil region" evidence="1">
    <location>
        <begin position="665"/>
        <end position="927"/>
    </location>
</feature>
<dbReference type="InterPro" id="IPR038729">
    <property type="entry name" value="Rad50/SbcC_AAA"/>
</dbReference>
<keyword evidence="4" id="KW-0269">Exonuclease</keyword>
<evidence type="ECO:0000256" key="1">
    <source>
        <dbReference type="SAM" id="Coils"/>
    </source>
</evidence>
<dbReference type="InterPro" id="IPR027417">
    <property type="entry name" value="P-loop_NTPase"/>
</dbReference>
<feature type="region of interest" description="Disordered" evidence="2">
    <location>
        <begin position="980"/>
        <end position="999"/>
    </location>
</feature>
<keyword evidence="1" id="KW-0175">Coiled coil</keyword>
<feature type="domain" description="Rad50/SbcC-type AAA" evidence="3">
    <location>
        <begin position="6"/>
        <end position="248"/>
    </location>
</feature>
<dbReference type="GO" id="GO:0004527">
    <property type="term" value="F:exonuclease activity"/>
    <property type="evidence" value="ECO:0007669"/>
    <property type="project" value="UniProtKB-KW"/>
</dbReference>
<feature type="coiled-coil region" evidence="1">
    <location>
        <begin position="454"/>
        <end position="509"/>
    </location>
</feature>
<gene>
    <name evidence="4" type="ORF">PUND_07644</name>
</gene>
<dbReference type="Proteomes" id="UP000016534">
    <property type="component" value="Unassembled WGS sequence"/>
</dbReference>
<evidence type="ECO:0000313" key="4">
    <source>
        <dbReference type="EMBL" id="ERG60967.1"/>
    </source>
</evidence>
<reference evidence="4" key="1">
    <citation type="journal article" date="2012" name="J. Bacteriol.">
        <title>Genome sequences of type strains of seven species of the marine bacterium Pseudoalteromonas.</title>
        <authorList>
            <person name="Xie B.B."/>
            <person name="Shu Y.L."/>
            <person name="Qin Q.L."/>
            <person name="Rong J.C."/>
            <person name="Zhang X.Y."/>
            <person name="Chen X.L."/>
            <person name="Shi M."/>
            <person name="He H.L."/>
            <person name="Zhou B.C."/>
            <person name="Zhang Y.Z."/>
        </authorList>
    </citation>
    <scope>NUCLEOTIDE SEQUENCE [LARGE SCALE GENOMIC DNA]</scope>
    <source>
        <strain evidence="4">NCIMB 2128</strain>
    </source>
</reference>
<organism evidence="4 5">
    <name type="scientific">Pseudoalteromonas undina</name>
    <dbReference type="NCBI Taxonomy" id="43660"/>
    <lineage>
        <taxon>Bacteria</taxon>
        <taxon>Pseudomonadati</taxon>
        <taxon>Pseudomonadota</taxon>
        <taxon>Gammaproteobacteria</taxon>
        <taxon>Alteromonadales</taxon>
        <taxon>Pseudoalteromonadaceae</taxon>
        <taxon>Pseudoalteromonas</taxon>
    </lineage>
</organism>
<comment type="caution">
    <text evidence="4">The sequence shown here is derived from an EMBL/GenBank/DDBJ whole genome shotgun (WGS) entry which is preliminary data.</text>
</comment>
<evidence type="ECO:0000313" key="5">
    <source>
        <dbReference type="Proteomes" id="UP000016534"/>
    </source>
</evidence>
<dbReference type="PANTHER" id="PTHR32114:SF2">
    <property type="entry name" value="ABC TRANSPORTER ABCH.3"/>
    <property type="match status" value="1"/>
</dbReference>
<dbReference type="Gene3D" id="3.40.50.300">
    <property type="entry name" value="P-loop containing nucleotide triphosphate hydrolases"/>
    <property type="match status" value="2"/>
</dbReference>
<protein>
    <submittedName>
        <fullName evidence="4">Exonuclease sbcCD subunit C</fullName>
    </submittedName>
</protein>
<feature type="coiled-coil region" evidence="1">
    <location>
        <begin position="549"/>
        <end position="583"/>
    </location>
</feature>
<evidence type="ECO:0000256" key="2">
    <source>
        <dbReference type="SAM" id="MobiDB-lite"/>
    </source>
</evidence>
<feature type="coiled-coil region" evidence="1">
    <location>
        <begin position="288"/>
        <end position="357"/>
    </location>
</feature>
<dbReference type="SUPFAM" id="SSF52540">
    <property type="entry name" value="P-loop containing nucleoside triphosphate hydrolases"/>
    <property type="match status" value="2"/>
</dbReference>
<dbReference type="PANTHER" id="PTHR32114">
    <property type="entry name" value="ABC TRANSPORTER ABCH.3"/>
    <property type="match status" value="1"/>
</dbReference>
<sequence>MKITAVRIHNLASIADAEIDFLASPLKDAGLFAITGDTGAGKSTVLDAICLALYTKTARLKGDKGNLIDFNGDNIKLNDARNLLRRGKWEGYAEVDFSGQDQQLYRARYSIQRTHKKVTGKLKVAEHTLHSLPDETLIADKSTTIKAIENKIGLTFEQFSRAVLLAQHEFAAFLKATGDERAQLLECLTGTDKFSRIGQRIFERNKAVKDKFELLTASLASYALLSDEELSEKKHTLDELKKQTEHIKTTLASTELGVNWYKQAHSLEQALIAAQQNEQQASDALNAVKAQTEQAKQAQSALEIKDNRQRFKSLTVQNSQLNSQIKELNALDHAALINEQASKVKKQQSELATAKQQQQTAEPVITKARELDSQLAIFTQSITSLTQQKAKEQQQLNELQQQLQQNNLSVEQATTQSTHHQQWLQENNQLKPLATDWNYFSHSFKQFFNTTTQLKTLEQQKQTITLQLSTLATKLNEQNKQLEHAEHALSTEQQNLNKLTQQQEQFNIEQCDNQLKNIDYLKEQRARYKQFNQELKYTVQQQSATAEKLTQSEQTNVTLREQLSRKEQALKHAEQSLNQARLRASEHVEHLRAQLLPNEACAVCGATEHPFANNQSQPFNNLITDFENTYTGAKQQHLDAQTQLHQHQTQHAVLVAEHKQQSQAIADAQAKMLDIKNTMQAAKTDLNDLSVEQLDDTHKQLSEQKAQYFAAQKQQSQLQETVNQLQNTVKKEQTAQQQLNTQHVELNNQLTMLNNKHQELLSQRETLISELNSHFENSQFWQTLQTGALTLSELGEQVEQYQHQQLQLEQTQKQLDSANLQLQQLTPLMTKAEQQISTLNDDLTQAQQQHNNTQQQRLALFDNQTISADDYQAQLNRQVEQCQSELNQSQQAHDSAVKQRDEHAITLKNLEQRFADNSQELITLETRYSAWFEEFSALYADISHQQIEMLLAISNDDIKEQLKHSEQLSQALVDAHAALKQQQNTNEQHQQNNKPAHSEAQLIEQQTQLTVQQTQLHNNLLTINTAIEQHNQNAKALEGKQAELSKLKQQVEQWHLLNKVLGDATGKTMRNLAQTQTLKILLHYANSHLKTLNKRYELTAIADSLDIAIIDRDMADEQRSVNTLSGGESFLVSLALALGLASLSSNKVQINSLFVDEGFGTLDSETLSIAMDALDSLQAQGRKVGVISHVSEMSERVATQIHVAKKPGGYSTINVI</sequence>
<dbReference type="Pfam" id="PF13476">
    <property type="entry name" value="AAA_23"/>
    <property type="match status" value="1"/>
</dbReference>
<proteinExistence type="predicted"/>
<feature type="compositionally biased region" description="Low complexity" evidence="2">
    <location>
        <begin position="981"/>
        <end position="993"/>
    </location>
</feature>
<keyword evidence="5" id="KW-1185">Reference proteome</keyword>
<keyword evidence="4" id="KW-0540">Nuclease</keyword>